<dbReference type="AlphaFoldDB" id="X1E352"/>
<feature type="non-terminal residue" evidence="2">
    <location>
        <position position="53"/>
    </location>
</feature>
<sequence length="53" mass="6144">MNKKIHVIFFVFVLVFVCFTGCNESTEQGNDLKFDTTQPEGCPTNEEVDQWQE</sequence>
<accession>X1E352</accession>
<feature type="region of interest" description="Disordered" evidence="1">
    <location>
        <begin position="26"/>
        <end position="53"/>
    </location>
</feature>
<name>X1E352_9ZZZZ</name>
<gene>
    <name evidence="2" type="ORF">S01H4_41953</name>
</gene>
<feature type="compositionally biased region" description="Polar residues" evidence="1">
    <location>
        <begin position="26"/>
        <end position="39"/>
    </location>
</feature>
<evidence type="ECO:0000313" key="2">
    <source>
        <dbReference type="EMBL" id="GAH03083.1"/>
    </source>
</evidence>
<reference evidence="2" key="1">
    <citation type="journal article" date="2014" name="Front. Microbiol.">
        <title>High frequency of phylogenetically diverse reductive dehalogenase-homologous genes in deep subseafloor sedimentary metagenomes.</title>
        <authorList>
            <person name="Kawai M."/>
            <person name="Futagami T."/>
            <person name="Toyoda A."/>
            <person name="Takaki Y."/>
            <person name="Nishi S."/>
            <person name="Hori S."/>
            <person name="Arai W."/>
            <person name="Tsubouchi T."/>
            <person name="Morono Y."/>
            <person name="Uchiyama I."/>
            <person name="Ito T."/>
            <person name="Fujiyama A."/>
            <person name="Inagaki F."/>
            <person name="Takami H."/>
        </authorList>
    </citation>
    <scope>NUCLEOTIDE SEQUENCE</scope>
    <source>
        <strain evidence="2">Expedition CK06-06</strain>
    </source>
</reference>
<organism evidence="2">
    <name type="scientific">marine sediment metagenome</name>
    <dbReference type="NCBI Taxonomy" id="412755"/>
    <lineage>
        <taxon>unclassified sequences</taxon>
        <taxon>metagenomes</taxon>
        <taxon>ecological metagenomes</taxon>
    </lineage>
</organism>
<comment type="caution">
    <text evidence="2">The sequence shown here is derived from an EMBL/GenBank/DDBJ whole genome shotgun (WGS) entry which is preliminary data.</text>
</comment>
<evidence type="ECO:0000256" key="1">
    <source>
        <dbReference type="SAM" id="MobiDB-lite"/>
    </source>
</evidence>
<dbReference type="EMBL" id="BART01022987">
    <property type="protein sequence ID" value="GAH03083.1"/>
    <property type="molecule type" value="Genomic_DNA"/>
</dbReference>
<protein>
    <submittedName>
        <fullName evidence="2">Uncharacterized protein</fullName>
    </submittedName>
</protein>
<proteinExistence type="predicted"/>